<accession>A0A1Z5S5I7</accession>
<evidence type="ECO:0000256" key="1">
    <source>
        <dbReference type="SAM" id="Phobius"/>
    </source>
</evidence>
<organism evidence="2 3">
    <name type="scientific">Sorghum bicolor</name>
    <name type="common">Sorghum</name>
    <name type="synonym">Sorghum vulgare</name>
    <dbReference type="NCBI Taxonomy" id="4558"/>
    <lineage>
        <taxon>Eukaryota</taxon>
        <taxon>Viridiplantae</taxon>
        <taxon>Streptophyta</taxon>
        <taxon>Embryophyta</taxon>
        <taxon>Tracheophyta</taxon>
        <taxon>Spermatophyta</taxon>
        <taxon>Magnoliopsida</taxon>
        <taxon>Liliopsida</taxon>
        <taxon>Poales</taxon>
        <taxon>Poaceae</taxon>
        <taxon>PACMAD clade</taxon>
        <taxon>Panicoideae</taxon>
        <taxon>Andropogonodae</taxon>
        <taxon>Andropogoneae</taxon>
        <taxon>Sorghinae</taxon>
        <taxon>Sorghum</taxon>
    </lineage>
</organism>
<evidence type="ECO:0000313" key="3">
    <source>
        <dbReference type="Proteomes" id="UP000000768"/>
    </source>
</evidence>
<sequence>MRASSPATSVFVGFKHTSTTWFALRSSLSLGGPSAANANRVRTELQGWGGVYLSEVSLSTLESSPPIASQLSYDLCAGIWIYMALDFVILLYLIIGKKKYRKIKLSLGVNFPFVLLYENLYCLHKLQDRTTKRQAMNVVIVLFA</sequence>
<protein>
    <submittedName>
        <fullName evidence="2">Uncharacterized protein</fullName>
    </submittedName>
</protein>
<proteinExistence type="predicted"/>
<keyword evidence="3" id="KW-1185">Reference proteome</keyword>
<dbReference type="InParanoid" id="A0A1Z5S5I7"/>
<keyword evidence="1" id="KW-1133">Transmembrane helix</keyword>
<dbReference type="Gramene" id="OQU91184">
    <property type="protein sequence ID" value="OQU91184"/>
    <property type="gene ID" value="SORBI_3001G134150"/>
</dbReference>
<keyword evidence="1" id="KW-0812">Transmembrane</keyword>
<gene>
    <name evidence="2" type="ORF">SORBI_3001G134150</name>
</gene>
<dbReference type="Proteomes" id="UP000000768">
    <property type="component" value="Chromosome 1"/>
</dbReference>
<name>A0A1Z5S5I7_SORBI</name>
<keyword evidence="1" id="KW-0472">Membrane</keyword>
<reference evidence="3" key="2">
    <citation type="journal article" date="2018" name="Plant J.">
        <title>The Sorghum bicolor reference genome: improved assembly, gene annotations, a transcriptome atlas, and signatures of genome organization.</title>
        <authorList>
            <person name="McCormick R.F."/>
            <person name="Truong S.K."/>
            <person name="Sreedasyam A."/>
            <person name="Jenkins J."/>
            <person name="Shu S."/>
            <person name="Sims D."/>
            <person name="Kennedy M."/>
            <person name="Amirebrahimi M."/>
            <person name="Weers B.D."/>
            <person name="McKinley B."/>
            <person name="Mattison A."/>
            <person name="Morishige D.T."/>
            <person name="Grimwood J."/>
            <person name="Schmutz J."/>
            <person name="Mullet J.E."/>
        </authorList>
    </citation>
    <scope>NUCLEOTIDE SEQUENCE [LARGE SCALE GENOMIC DNA]</scope>
    <source>
        <strain evidence="3">cv. BTx623</strain>
    </source>
</reference>
<evidence type="ECO:0000313" key="2">
    <source>
        <dbReference type="EMBL" id="OQU91184.1"/>
    </source>
</evidence>
<dbReference type="EMBL" id="CM000760">
    <property type="protein sequence ID" value="OQU91184.1"/>
    <property type="molecule type" value="Genomic_DNA"/>
</dbReference>
<reference evidence="2 3" key="1">
    <citation type="journal article" date="2009" name="Nature">
        <title>The Sorghum bicolor genome and the diversification of grasses.</title>
        <authorList>
            <person name="Paterson A.H."/>
            <person name="Bowers J.E."/>
            <person name="Bruggmann R."/>
            <person name="Dubchak I."/>
            <person name="Grimwood J."/>
            <person name="Gundlach H."/>
            <person name="Haberer G."/>
            <person name="Hellsten U."/>
            <person name="Mitros T."/>
            <person name="Poliakov A."/>
            <person name="Schmutz J."/>
            <person name="Spannagl M."/>
            <person name="Tang H."/>
            <person name="Wang X."/>
            <person name="Wicker T."/>
            <person name="Bharti A.K."/>
            <person name="Chapman J."/>
            <person name="Feltus F.A."/>
            <person name="Gowik U."/>
            <person name="Grigoriev I.V."/>
            <person name="Lyons E."/>
            <person name="Maher C.A."/>
            <person name="Martis M."/>
            <person name="Narechania A."/>
            <person name="Otillar R.P."/>
            <person name="Penning B.W."/>
            <person name="Salamov A.A."/>
            <person name="Wang Y."/>
            <person name="Zhang L."/>
            <person name="Carpita N.C."/>
            <person name="Freeling M."/>
            <person name="Gingle A.R."/>
            <person name="Hash C.T."/>
            <person name="Keller B."/>
            <person name="Klein P."/>
            <person name="Kresovich S."/>
            <person name="McCann M.C."/>
            <person name="Ming R."/>
            <person name="Peterson D.G."/>
            <person name="Mehboob-ur-Rahman"/>
            <person name="Ware D."/>
            <person name="Westhoff P."/>
            <person name="Mayer K.F."/>
            <person name="Messing J."/>
            <person name="Rokhsar D.S."/>
        </authorList>
    </citation>
    <scope>NUCLEOTIDE SEQUENCE [LARGE SCALE GENOMIC DNA]</scope>
    <source>
        <strain evidence="3">cv. BTx623</strain>
    </source>
</reference>
<dbReference type="AlphaFoldDB" id="A0A1Z5S5I7"/>
<feature type="transmembrane region" description="Helical" evidence="1">
    <location>
        <begin position="71"/>
        <end position="95"/>
    </location>
</feature>